<reference evidence="1 3" key="2">
    <citation type="journal article" date="2014" name="BMC Genomics">
        <title>An improved genome release (version Mt4.0) for the model legume Medicago truncatula.</title>
        <authorList>
            <person name="Tang H."/>
            <person name="Krishnakumar V."/>
            <person name="Bidwell S."/>
            <person name="Rosen B."/>
            <person name="Chan A."/>
            <person name="Zhou S."/>
            <person name="Gentzbittel L."/>
            <person name="Childs K.L."/>
            <person name="Yandell M."/>
            <person name="Gundlach H."/>
            <person name="Mayer K.F."/>
            <person name="Schwartz D.C."/>
            <person name="Town C.D."/>
        </authorList>
    </citation>
    <scope>GENOME REANNOTATION</scope>
    <source>
        <strain evidence="1">A17</strain>
        <strain evidence="2 3">cv. Jemalong A17</strain>
    </source>
</reference>
<reference evidence="1 3" key="1">
    <citation type="journal article" date="2011" name="Nature">
        <title>The Medicago genome provides insight into the evolution of rhizobial symbioses.</title>
        <authorList>
            <person name="Young N.D."/>
            <person name="Debelle F."/>
            <person name="Oldroyd G.E."/>
            <person name="Geurts R."/>
            <person name="Cannon S.B."/>
            <person name="Udvardi M.K."/>
            <person name="Benedito V.A."/>
            <person name="Mayer K.F."/>
            <person name="Gouzy J."/>
            <person name="Schoof H."/>
            <person name="Van de Peer Y."/>
            <person name="Proost S."/>
            <person name="Cook D.R."/>
            <person name="Meyers B.C."/>
            <person name="Spannagl M."/>
            <person name="Cheung F."/>
            <person name="De Mita S."/>
            <person name="Krishnakumar V."/>
            <person name="Gundlach H."/>
            <person name="Zhou S."/>
            <person name="Mudge J."/>
            <person name="Bharti A.K."/>
            <person name="Murray J.D."/>
            <person name="Naoumkina M.A."/>
            <person name="Rosen B."/>
            <person name="Silverstein K.A."/>
            <person name="Tang H."/>
            <person name="Rombauts S."/>
            <person name="Zhao P.X."/>
            <person name="Zhou P."/>
            <person name="Barbe V."/>
            <person name="Bardou P."/>
            <person name="Bechner M."/>
            <person name="Bellec A."/>
            <person name="Berger A."/>
            <person name="Berges H."/>
            <person name="Bidwell S."/>
            <person name="Bisseling T."/>
            <person name="Choisne N."/>
            <person name="Couloux A."/>
            <person name="Denny R."/>
            <person name="Deshpande S."/>
            <person name="Dai X."/>
            <person name="Doyle J.J."/>
            <person name="Dudez A.M."/>
            <person name="Farmer A.D."/>
            <person name="Fouteau S."/>
            <person name="Franken C."/>
            <person name="Gibelin C."/>
            <person name="Gish J."/>
            <person name="Goldstein S."/>
            <person name="Gonzalez A.J."/>
            <person name="Green P.J."/>
            <person name="Hallab A."/>
            <person name="Hartog M."/>
            <person name="Hua A."/>
            <person name="Humphray S.J."/>
            <person name="Jeong D.H."/>
            <person name="Jing Y."/>
            <person name="Jocker A."/>
            <person name="Kenton S.M."/>
            <person name="Kim D.J."/>
            <person name="Klee K."/>
            <person name="Lai H."/>
            <person name="Lang C."/>
            <person name="Lin S."/>
            <person name="Macmil S.L."/>
            <person name="Magdelenat G."/>
            <person name="Matthews L."/>
            <person name="McCorrison J."/>
            <person name="Monaghan E.L."/>
            <person name="Mun J.H."/>
            <person name="Najar F.Z."/>
            <person name="Nicholson C."/>
            <person name="Noirot C."/>
            <person name="O'Bleness M."/>
            <person name="Paule C.R."/>
            <person name="Poulain J."/>
            <person name="Prion F."/>
            <person name="Qin B."/>
            <person name="Qu C."/>
            <person name="Retzel E.F."/>
            <person name="Riddle C."/>
            <person name="Sallet E."/>
            <person name="Samain S."/>
            <person name="Samson N."/>
            <person name="Sanders I."/>
            <person name="Saurat O."/>
            <person name="Scarpelli C."/>
            <person name="Schiex T."/>
            <person name="Segurens B."/>
            <person name="Severin A.J."/>
            <person name="Sherrier D.J."/>
            <person name="Shi R."/>
            <person name="Sims S."/>
            <person name="Singer S.R."/>
            <person name="Sinharoy S."/>
            <person name="Sterck L."/>
            <person name="Viollet A."/>
            <person name="Wang B.B."/>
            <person name="Wang K."/>
            <person name="Wang M."/>
            <person name="Wang X."/>
            <person name="Warfsmann J."/>
            <person name="Weissenbach J."/>
            <person name="White D.D."/>
            <person name="White J.D."/>
            <person name="Wiley G.B."/>
            <person name="Wincker P."/>
            <person name="Xing Y."/>
            <person name="Yang L."/>
            <person name="Yao Z."/>
            <person name="Ying F."/>
            <person name="Zhai J."/>
            <person name="Zhou L."/>
            <person name="Zuber A."/>
            <person name="Denarie J."/>
            <person name="Dixon R.A."/>
            <person name="May G.D."/>
            <person name="Schwartz D.C."/>
            <person name="Rogers J."/>
            <person name="Quetier F."/>
            <person name="Town C.D."/>
            <person name="Roe B.A."/>
        </authorList>
    </citation>
    <scope>NUCLEOTIDE SEQUENCE [LARGE SCALE GENOMIC DNA]</scope>
    <source>
        <strain evidence="1">A17</strain>
        <strain evidence="2 3">cv. Jemalong A17</strain>
    </source>
</reference>
<sequence length="82" mass="9215">MDIGYIIQMSMTHKMNGSVNPKDTRKKDFCYKGSALQEKEFERDEAQGRTRIAKVASLDRETRASATKSGLKNDKNVCVISS</sequence>
<evidence type="ECO:0000313" key="1">
    <source>
        <dbReference type="EMBL" id="KEH28037.1"/>
    </source>
</evidence>
<name>A0A072UEF1_MEDTR</name>
<accession>A0A072UEF1</accession>
<dbReference type="EnsemblPlants" id="KEH28037">
    <property type="protein sequence ID" value="KEH28037"/>
    <property type="gene ID" value="MTR_5g059515"/>
</dbReference>
<organism evidence="1 3">
    <name type="scientific">Medicago truncatula</name>
    <name type="common">Barrel medic</name>
    <name type="synonym">Medicago tribuloides</name>
    <dbReference type="NCBI Taxonomy" id="3880"/>
    <lineage>
        <taxon>Eukaryota</taxon>
        <taxon>Viridiplantae</taxon>
        <taxon>Streptophyta</taxon>
        <taxon>Embryophyta</taxon>
        <taxon>Tracheophyta</taxon>
        <taxon>Spermatophyta</taxon>
        <taxon>Magnoliopsida</taxon>
        <taxon>eudicotyledons</taxon>
        <taxon>Gunneridae</taxon>
        <taxon>Pentapetalae</taxon>
        <taxon>rosids</taxon>
        <taxon>fabids</taxon>
        <taxon>Fabales</taxon>
        <taxon>Fabaceae</taxon>
        <taxon>Papilionoideae</taxon>
        <taxon>50 kb inversion clade</taxon>
        <taxon>NPAAA clade</taxon>
        <taxon>Hologalegina</taxon>
        <taxon>IRL clade</taxon>
        <taxon>Trifolieae</taxon>
        <taxon>Medicago</taxon>
    </lineage>
</organism>
<evidence type="ECO:0000313" key="2">
    <source>
        <dbReference type="EnsemblPlants" id="KEH28037"/>
    </source>
</evidence>
<reference evidence="2" key="3">
    <citation type="submission" date="2015-04" db="UniProtKB">
        <authorList>
            <consortium name="EnsemblPlants"/>
        </authorList>
    </citation>
    <scope>IDENTIFICATION</scope>
    <source>
        <strain evidence="2">cv. Jemalong A17</strain>
    </source>
</reference>
<dbReference type="HOGENOM" id="CLU_2561792_0_0_1"/>
<gene>
    <name evidence="1" type="ordered locus">MTR_5g059515</name>
</gene>
<dbReference type="AlphaFoldDB" id="A0A072UEF1"/>
<keyword evidence="3" id="KW-1185">Reference proteome</keyword>
<dbReference type="Proteomes" id="UP000002051">
    <property type="component" value="Chromosome 5"/>
</dbReference>
<dbReference type="EMBL" id="CM001221">
    <property type="protein sequence ID" value="KEH28037.1"/>
    <property type="molecule type" value="Genomic_DNA"/>
</dbReference>
<evidence type="ECO:0000313" key="3">
    <source>
        <dbReference type="Proteomes" id="UP000002051"/>
    </source>
</evidence>
<proteinExistence type="predicted"/>
<protein>
    <submittedName>
        <fullName evidence="1 2">Uncharacterized protein</fullName>
    </submittedName>
</protein>